<organism evidence="1 2">
    <name type="scientific">Niastella vici</name>
    <dbReference type="NCBI Taxonomy" id="1703345"/>
    <lineage>
        <taxon>Bacteria</taxon>
        <taxon>Pseudomonadati</taxon>
        <taxon>Bacteroidota</taxon>
        <taxon>Chitinophagia</taxon>
        <taxon>Chitinophagales</taxon>
        <taxon>Chitinophagaceae</taxon>
        <taxon>Niastella</taxon>
    </lineage>
</organism>
<dbReference type="STRING" id="1703345.A3860_14100"/>
<dbReference type="OrthoDB" id="660148at2"/>
<evidence type="ECO:0000313" key="1">
    <source>
        <dbReference type="EMBL" id="OQP65732.1"/>
    </source>
</evidence>
<dbReference type="EMBL" id="LVYD01000013">
    <property type="protein sequence ID" value="OQP65732.1"/>
    <property type="molecule type" value="Genomic_DNA"/>
</dbReference>
<accession>A0A1V9G5A4</accession>
<name>A0A1V9G5A4_9BACT</name>
<sequence length="199" mass="24176">MKDKCNLLYIEMQKGINRCLQLPLPEIEQLECCCRICINYWDQLKAWIRVNNHIIENRKIDFFKNCKPKFTGLIEYYMQRCQAILFLPQDNKEEKIQFWQRELTKIKHFFNEHKEFCEYYIKGDTDRDYIYFMNNDSKEGYHKKRIYTSDKQTSSPYDYLTATLLAYQQYEIYVSDQLKILDDAGNDLANEQMNSIQKN</sequence>
<protein>
    <submittedName>
        <fullName evidence="1">Uncharacterized protein</fullName>
    </submittedName>
</protein>
<dbReference type="Pfam" id="PF09357">
    <property type="entry name" value="RteC"/>
    <property type="match status" value="1"/>
</dbReference>
<dbReference type="InterPro" id="IPR018534">
    <property type="entry name" value="Tet_reg_excision_RteC"/>
</dbReference>
<dbReference type="Proteomes" id="UP000192796">
    <property type="component" value="Unassembled WGS sequence"/>
</dbReference>
<comment type="caution">
    <text evidence="1">The sequence shown here is derived from an EMBL/GenBank/DDBJ whole genome shotgun (WGS) entry which is preliminary data.</text>
</comment>
<dbReference type="RefSeq" id="WP_081145572.1">
    <property type="nucleotide sequence ID" value="NZ_LVYD01000013.1"/>
</dbReference>
<dbReference type="AlphaFoldDB" id="A0A1V9G5A4"/>
<gene>
    <name evidence="1" type="ORF">A3860_14100</name>
</gene>
<evidence type="ECO:0000313" key="2">
    <source>
        <dbReference type="Proteomes" id="UP000192796"/>
    </source>
</evidence>
<keyword evidence="2" id="KW-1185">Reference proteome</keyword>
<reference evidence="1 2" key="1">
    <citation type="submission" date="2016-03" db="EMBL/GenBank/DDBJ databases">
        <title>Niastella vici sp. nov., isolated from farmland soil.</title>
        <authorList>
            <person name="Chen L."/>
            <person name="Wang D."/>
            <person name="Yang S."/>
            <person name="Wang G."/>
        </authorList>
    </citation>
    <scope>NUCLEOTIDE SEQUENCE [LARGE SCALE GENOMIC DNA]</scope>
    <source>
        <strain evidence="1 2">DJ57</strain>
    </source>
</reference>
<proteinExistence type="predicted"/>